<accession>A0A1M4ZM53</accession>
<evidence type="ECO:0000313" key="2">
    <source>
        <dbReference type="Proteomes" id="UP000184048"/>
    </source>
</evidence>
<reference evidence="1 2" key="1">
    <citation type="submission" date="2016-11" db="EMBL/GenBank/DDBJ databases">
        <authorList>
            <person name="Jaros S."/>
            <person name="Januszkiewicz K."/>
            <person name="Wedrychowicz H."/>
        </authorList>
    </citation>
    <scope>NUCLEOTIDE SEQUENCE [LARGE SCALE GENOMIC DNA]</scope>
    <source>
        <strain evidence="1 2">DSM 18119</strain>
    </source>
</reference>
<dbReference type="Proteomes" id="UP000184048">
    <property type="component" value="Unassembled WGS sequence"/>
</dbReference>
<dbReference type="EMBL" id="FQUU01000007">
    <property type="protein sequence ID" value="SHF19123.1"/>
    <property type="molecule type" value="Genomic_DNA"/>
</dbReference>
<gene>
    <name evidence="1" type="ORF">SAMN02745131_01997</name>
</gene>
<proteinExistence type="predicted"/>
<dbReference type="RefSeq" id="WP_217652971.1">
    <property type="nucleotide sequence ID" value="NZ_FQUU01000007.1"/>
</dbReference>
<protein>
    <recommendedName>
        <fullName evidence="3">Killing trait domain-containing protein</fullName>
    </recommendedName>
</protein>
<sequence>MAANNYLSSVNNNQPQDISQTIVTQTTATSQSYVALAEILLLAFRY</sequence>
<organism evidence="1 2">
    <name type="scientific">Flavisolibacter ginsengisoli DSM 18119</name>
    <dbReference type="NCBI Taxonomy" id="1121884"/>
    <lineage>
        <taxon>Bacteria</taxon>
        <taxon>Pseudomonadati</taxon>
        <taxon>Bacteroidota</taxon>
        <taxon>Chitinophagia</taxon>
        <taxon>Chitinophagales</taxon>
        <taxon>Chitinophagaceae</taxon>
        <taxon>Flavisolibacter</taxon>
    </lineage>
</organism>
<name>A0A1M4ZM53_9BACT</name>
<keyword evidence="2" id="KW-1185">Reference proteome</keyword>
<dbReference type="AlphaFoldDB" id="A0A1M4ZM53"/>
<evidence type="ECO:0008006" key="3">
    <source>
        <dbReference type="Google" id="ProtNLM"/>
    </source>
</evidence>
<evidence type="ECO:0000313" key="1">
    <source>
        <dbReference type="EMBL" id="SHF19123.1"/>
    </source>
</evidence>